<dbReference type="PANTHER" id="PTHR43156:SF2">
    <property type="entry name" value="STAGE II SPORULATION PROTEIN E"/>
    <property type="match status" value="1"/>
</dbReference>
<dbReference type="InterPro" id="IPR052016">
    <property type="entry name" value="Bact_Sigma-Reg"/>
</dbReference>
<dbReference type="Pfam" id="PF19732">
    <property type="entry name" value="SpoIIE_N"/>
    <property type="match status" value="1"/>
</dbReference>
<dbReference type="InterPro" id="IPR014221">
    <property type="entry name" value="SpoII_E"/>
</dbReference>
<sequence>MEKSAVSIKSRSLNLNYIKISRYIDFNTMMFMVMGFLLSRSMLIGSIAPLGIAFFLYVSKVERYKIPVFISTLLGILLSTNSMSYILKYSLCLIIFMVINKTIKQINSVWKIALIGAFVLLPISIGQALLSNKYLYDIVVAIMESSIMFIGVYIFSYGIGMIVNTNNKIAVNVEEAISISLLVTFSIMGIGELSIMGVSIRIVLSTMLILIASILGGASMGATSGVIVGIAFIINNITSGIYMGIFSFAGLISGAFNKINKYFCILGYILSWMMLYAYNSGVGSSLNQLRDILIASLIVIVLPEKFFSRIERIIKTNITTNEVVYDYINRSKNMANSRLMNMNKAYNSLADTFDQIREREKVVDQRDIASIIDMIHNDQCKDCSMRRRCWDLKFNHTYTLMNEILEKLEENGEITCNHISEEFIKECIKPESVVKASNYYYKLFALDYNWNLRFSESRRLIANQIRSMSKAIEDLSQDLETNVILDLEKENEIQDYLERNNITVDKVNYITKDNDDFEIKIEKKTCSSGCMCEDKILKVLSDFMGEDISAQKTGCKSLGGKCKVTLSKSQNFKVITDVASMSKDGHILCGDNYTHMDINDSKYMVAISDGMGKGTKAYEESSITIDILEKMMDAKIDDEIIINTINNMLLLKSSDEMFSTLDLGIIDLKKGMLETIKMGACSTYIKRDVDDVDLISSSSLPVGILSDIKLDRKTVKINKGDYIIMVSDGILDAGKNNNMGDNWLIYFLKSIETTNPKEIANLILDRALEIQNGSVEDDMTVLVSKVCSA</sequence>
<keyword evidence="2" id="KW-0812">Transmembrane</keyword>
<protein>
    <submittedName>
        <fullName evidence="4">Stage II sporulation protein E</fullName>
    </submittedName>
</protein>
<evidence type="ECO:0000256" key="1">
    <source>
        <dbReference type="ARBA" id="ARBA00022801"/>
    </source>
</evidence>
<dbReference type="GO" id="GO:0004722">
    <property type="term" value="F:protein serine/threonine phosphatase activity"/>
    <property type="evidence" value="ECO:0007669"/>
    <property type="project" value="InterPro"/>
</dbReference>
<dbReference type="PANTHER" id="PTHR43156">
    <property type="entry name" value="STAGE II SPORULATION PROTEIN E-RELATED"/>
    <property type="match status" value="1"/>
</dbReference>
<dbReference type="InterPro" id="IPR001932">
    <property type="entry name" value="PPM-type_phosphatase-like_dom"/>
</dbReference>
<feature type="transmembrane region" description="Helical" evidence="2">
    <location>
        <begin position="176"/>
        <end position="195"/>
    </location>
</feature>
<feature type="transmembrane region" description="Helical" evidence="2">
    <location>
        <begin position="135"/>
        <end position="156"/>
    </location>
</feature>
<feature type="transmembrane region" description="Helical" evidence="2">
    <location>
        <begin position="202"/>
        <end position="220"/>
    </location>
</feature>
<proteinExistence type="predicted"/>
<dbReference type="RefSeq" id="WP_092727654.1">
    <property type="nucleotide sequence ID" value="NZ_FNGW01000013.1"/>
</dbReference>
<dbReference type="AlphaFoldDB" id="A0A1G9TR23"/>
<keyword evidence="2" id="KW-1133">Transmembrane helix</keyword>
<evidence type="ECO:0000259" key="3">
    <source>
        <dbReference type="PROSITE" id="PS51746"/>
    </source>
</evidence>
<reference evidence="4 5" key="1">
    <citation type="submission" date="2016-10" db="EMBL/GenBank/DDBJ databases">
        <authorList>
            <person name="de Groot N.N."/>
        </authorList>
    </citation>
    <scope>NUCLEOTIDE SEQUENCE [LARGE SCALE GENOMIC DNA]</scope>
    <source>
        <strain evidence="4 5">DSM 797</strain>
    </source>
</reference>
<keyword evidence="1" id="KW-0378">Hydrolase</keyword>
<dbReference type="Pfam" id="PF07228">
    <property type="entry name" value="SpoIIE"/>
    <property type="match status" value="1"/>
</dbReference>
<evidence type="ECO:0000313" key="5">
    <source>
        <dbReference type="Proteomes" id="UP000199068"/>
    </source>
</evidence>
<dbReference type="Gene3D" id="3.60.40.10">
    <property type="entry name" value="PPM-type phosphatase domain"/>
    <property type="match status" value="1"/>
</dbReference>
<dbReference type="InterPro" id="IPR045768">
    <property type="entry name" value="SpoIIE_N"/>
</dbReference>
<feature type="transmembrane region" description="Helical" evidence="2">
    <location>
        <begin position="109"/>
        <end position="130"/>
    </location>
</feature>
<dbReference type="EMBL" id="FNGW01000013">
    <property type="protein sequence ID" value="SDM50071.1"/>
    <property type="molecule type" value="Genomic_DNA"/>
</dbReference>
<feature type="transmembrane region" description="Helical" evidence="2">
    <location>
        <begin position="29"/>
        <end position="58"/>
    </location>
</feature>
<dbReference type="SUPFAM" id="SSF81606">
    <property type="entry name" value="PP2C-like"/>
    <property type="match status" value="1"/>
</dbReference>
<evidence type="ECO:0000256" key="2">
    <source>
        <dbReference type="SAM" id="Phobius"/>
    </source>
</evidence>
<gene>
    <name evidence="4" type="ORF">SAMN04515677_11355</name>
</gene>
<accession>A0A1G9TR23</accession>
<keyword evidence="5" id="KW-1185">Reference proteome</keyword>
<evidence type="ECO:0000313" key="4">
    <source>
        <dbReference type="EMBL" id="SDM50071.1"/>
    </source>
</evidence>
<name>A0A1G9TR23_9FIRM</name>
<organism evidence="4 5">
    <name type="scientific">Romboutsia lituseburensis DSM 797</name>
    <dbReference type="NCBI Taxonomy" id="1121325"/>
    <lineage>
        <taxon>Bacteria</taxon>
        <taxon>Bacillati</taxon>
        <taxon>Bacillota</taxon>
        <taxon>Clostridia</taxon>
        <taxon>Peptostreptococcales</taxon>
        <taxon>Peptostreptococcaceae</taxon>
        <taxon>Romboutsia</taxon>
    </lineage>
</organism>
<dbReference type="SMART" id="SM00331">
    <property type="entry name" value="PP2C_SIG"/>
    <property type="match status" value="1"/>
</dbReference>
<dbReference type="STRING" id="1121325.SAMN04515677_11355"/>
<keyword evidence="2" id="KW-0472">Membrane</keyword>
<dbReference type="InterPro" id="IPR036457">
    <property type="entry name" value="PPM-type-like_dom_sf"/>
</dbReference>
<feature type="transmembrane region" description="Helical" evidence="2">
    <location>
        <begin position="226"/>
        <end position="252"/>
    </location>
</feature>
<dbReference type="PROSITE" id="PS51746">
    <property type="entry name" value="PPM_2"/>
    <property type="match status" value="1"/>
</dbReference>
<feature type="domain" description="PPM-type phosphatase" evidence="3">
    <location>
        <begin position="575"/>
        <end position="786"/>
    </location>
</feature>
<dbReference type="NCBIfam" id="TIGR02865">
    <property type="entry name" value="spore_II_E"/>
    <property type="match status" value="1"/>
</dbReference>
<dbReference type="Proteomes" id="UP000199068">
    <property type="component" value="Unassembled WGS sequence"/>
</dbReference>